<evidence type="ECO:0000313" key="2">
    <source>
        <dbReference type="EMBL" id="KFO28231.1"/>
    </source>
</evidence>
<dbReference type="GO" id="GO:0005929">
    <property type="term" value="C:cilium"/>
    <property type="evidence" value="ECO:0007669"/>
    <property type="project" value="TreeGrafter"/>
</dbReference>
<proteinExistence type="predicted"/>
<reference evidence="2 3" key="1">
    <citation type="submission" date="2013-11" db="EMBL/GenBank/DDBJ databases">
        <title>The Damaraland mole rat (Fukomys damarensis) genome and evolution of African mole rats.</title>
        <authorList>
            <person name="Gladyshev V.N."/>
            <person name="Fang X."/>
        </authorList>
    </citation>
    <scope>NUCLEOTIDE SEQUENCE [LARGE SCALE GENOMIC DNA]</scope>
    <source>
        <tissue evidence="2">Liver</tissue>
    </source>
</reference>
<accession>A0A091DZL1</accession>
<evidence type="ECO:0000259" key="1">
    <source>
        <dbReference type="Pfam" id="PF26579"/>
    </source>
</evidence>
<dbReference type="Proteomes" id="UP000028990">
    <property type="component" value="Unassembled WGS sequence"/>
</dbReference>
<dbReference type="InterPro" id="IPR058952">
    <property type="entry name" value="Ig_CFAP47"/>
</dbReference>
<dbReference type="Pfam" id="PF26579">
    <property type="entry name" value="Ig_CFAP47"/>
    <property type="match status" value="1"/>
</dbReference>
<keyword evidence="3" id="KW-1185">Reference proteome</keyword>
<dbReference type="GO" id="GO:0007288">
    <property type="term" value="P:sperm axoneme assembly"/>
    <property type="evidence" value="ECO:0007669"/>
    <property type="project" value="TreeGrafter"/>
</dbReference>
<protein>
    <recommendedName>
        <fullName evidence="1">CFAP47-like immunoglobulin-like domain-containing protein</fullName>
    </recommendedName>
</protein>
<feature type="domain" description="CFAP47-like immunoglobulin-like" evidence="1">
    <location>
        <begin position="329"/>
        <end position="469"/>
    </location>
</feature>
<organism evidence="2 3">
    <name type="scientific">Fukomys damarensis</name>
    <name type="common">Damaraland mole rat</name>
    <name type="synonym">Cryptomys damarensis</name>
    <dbReference type="NCBI Taxonomy" id="885580"/>
    <lineage>
        <taxon>Eukaryota</taxon>
        <taxon>Metazoa</taxon>
        <taxon>Chordata</taxon>
        <taxon>Craniata</taxon>
        <taxon>Vertebrata</taxon>
        <taxon>Euteleostomi</taxon>
        <taxon>Mammalia</taxon>
        <taxon>Eutheria</taxon>
        <taxon>Euarchontoglires</taxon>
        <taxon>Glires</taxon>
        <taxon>Rodentia</taxon>
        <taxon>Hystricomorpha</taxon>
        <taxon>Bathyergidae</taxon>
        <taxon>Fukomys</taxon>
    </lineage>
</organism>
<name>A0A091DZL1_FUKDA</name>
<dbReference type="AlphaFoldDB" id="A0A091DZL1"/>
<dbReference type="PANTHER" id="PTHR45912">
    <property type="entry name" value="CILIA- AND FLAGELLA-ASSOCIATED PROTEIN 47"/>
    <property type="match status" value="1"/>
</dbReference>
<dbReference type="eggNOG" id="ENOG502QQ4Q">
    <property type="taxonomic scope" value="Eukaryota"/>
</dbReference>
<feature type="non-terminal residue" evidence="2">
    <location>
        <position position="1"/>
    </location>
</feature>
<dbReference type="PANTHER" id="PTHR45912:SF3">
    <property type="entry name" value="CILIA- AND FLAGELLA-ASSOCIATED PROTEIN 47"/>
    <property type="match status" value="1"/>
</dbReference>
<dbReference type="EMBL" id="KN122777">
    <property type="protein sequence ID" value="KFO28231.1"/>
    <property type="molecule type" value="Genomic_DNA"/>
</dbReference>
<sequence>ILIDVEEFISVPLQFLPLGPGRYPCKILLTSNYDVRIYNVEGVVNADQPEAAFQFETPAFEPLTQNIPIETSCIEIPISNPKDKIICIDVILTTPALSGLPKLTLNPLETINYIVWYSPAIIGYKEERHAIQTIPLYNPTHETLELQVTNSNPANFVLKINGTLPFEEWKFYLFGVGLFPRPIETAEMTTCIGLQSPIIIPFKNPTKENVSVNIFLTNEEQPRHLVIDHCWDSFMNENSAFRFSSLCRRQGIVLPPEGNVDILVLFKPKSMTLCKTLVIVEVIRANGENWTIDNFDELDEDFKSIIGIDKDDIQEIHWIYPIIGLPQAPLPKTPPPVVKCKSKKKIEMTLEITLIGNFFGQDPTPESTQFLVIPKRNSYCNVHEDYTAVSKIRVFKYEIEFESEIVKSNLESTVDLYLSTQGSDIENNMISLVFKLLFTPEKPSRSNVTLKIESIKDGIWKFPLILMATDPEVEEIINIRGVGLQKESTMNFRLASPTKYPQQFTASFLPGSDREFFVKPEAGKLPPSYSKGILITVGFKPKMYSKRYKATLVIQTDDMYWMYEINGLPPEPTPLINVKPKVNTTNQTYGNMPVHQRNFIRENSELLRTGVSSTIKGAPLVEKRK</sequence>
<evidence type="ECO:0000313" key="3">
    <source>
        <dbReference type="Proteomes" id="UP000028990"/>
    </source>
</evidence>
<gene>
    <name evidence="2" type="ORF">H920_10342</name>
</gene>